<organism evidence="1 2">
    <name type="scientific">Mythimna loreyi</name>
    <dbReference type="NCBI Taxonomy" id="667449"/>
    <lineage>
        <taxon>Eukaryota</taxon>
        <taxon>Metazoa</taxon>
        <taxon>Ecdysozoa</taxon>
        <taxon>Arthropoda</taxon>
        <taxon>Hexapoda</taxon>
        <taxon>Insecta</taxon>
        <taxon>Pterygota</taxon>
        <taxon>Neoptera</taxon>
        <taxon>Endopterygota</taxon>
        <taxon>Lepidoptera</taxon>
        <taxon>Glossata</taxon>
        <taxon>Ditrysia</taxon>
        <taxon>Noctuoidea</taxon>
        <taxon>Noctuidae</taxon>
        <taxon>Noctuinae</taxon>
        <taxon>Hadenini</taxon>
        <taxon>Mythimna</taxon>
    </lineage>
</organism>
<keyword evidence="2" id="KW-1185">Reference proteome</keyword>
<sequence>MWSKQIISIPFKISCIKMFNLAALLLLTLSISSNNAAKILAYFPIPSFSHQVVFRVLTQELAKRGHEVTVITTDPAFPSGGTPANLTEIDVHDLSYENWKALREVGSKGEKDSIFQMRLASEIVLKVIEMQLNVDKVKKILKEEKFDLLLLEACVRSALMLSHVFKAPVILMSSLGPFTFNVETIGAAWHPLLYPSPLTRRVHNLTKWEKLIELWNFYRMETSLVGYKDEENRIAKRLLGPGVPPISELNNNVAMMFLNIHPIWEGNRPVPPSVVYIGGLHQRPVKKLPSELQTYLDSSKFGIIYISFGTNVKTSLLPPERVQLMVKVFSELPYDVLWKWDKDQLPERSKNIRISKWLPQSDLLRHPKIKLFITQGGLQSTDEAISAGVPLIGIPMMSDQWYNVEKYVHFGIGVKLDLLAMSEEEFKNAIKTVIEDKSYRNNIVKLGSIMRDQPQPPLERAVWWTEHVLRHGGGKHMRSSSANMSWTEYLELELVFTLLAIILGFFVILSFLLHCLWKHLKLRKEQYKLKTN</sequence>
<evidence type="ECO:0000313" key="2">
    <source>
        <dbReference type="Proteomes" id="UP001231649"/>
    </source>
</evidence>
<gene>
    <name evidence="1" type="ORF">PYW08_010170</name>
</gene>
<proteinExistence type="predicted"/>
<evidence type="ECO:0000313" key="1">
    <source>
        <dbReference type="EMBL" id="KAJ8708788.1"/>
    </source>
</evidence>
<dbReference type="EMBL" id="CM056801">
    <property type="protein sequence ID" value="KAJ8708788.1"/>
    <property type="molecule type" value="Genomic_DNA"/>
</dbReference>
<comment type="caution">
    <text evidence="1">The sequence shown here is derived from an EMBL/GenBank/DDBJ whole genome shotgun (WGS) entry which is preliminary data.</text>
</comment>
<name>A0ACC2QAM6_9NEOP</name>
<accession>A0ACC2QAM6</accession>
<reference evidence="1" key="1">
    <citation type="submission" date="2023-03" db="EMBL/GenBank/DDBJ databases">
        <title>Chromosome-level genomes of two armyworms, Mythimna separata and Mythimna loreyi, provide insights into the biosynthesis and reception of sex pheromones.</title>
        <authorList>
            <person name="Zhao H."/>
        </authorList>
    </citation>
    <scope>NUCLEOTIDE SEQUENCE</scope>
    <source>
        <strain evidence="1">BeijingLab</strain>
    </source>
</reference>
<protein>
    <submittedName>
        <fullName evidence="1">Uncharacterized protein</fullName>
    </submittedName>
</protein>
<dbReference type="Proteomes" id="UP001231649">
    <property type="component" value="Chromosome 25"/>
</dbReference>